<dbReference type="RefSeq" id="WP_095069946.1">
    <property type="nucleotide sequence ID" value="NZ_LT899436.1"/>
</dbReference>
<dbReference type="AlphaFoldDB" id="A0A238U6B1"/>
<dbReference type="Proteomes" id="UP000215214">
    <property type="component" value="Chromosome TJEJU"/>
</dbReference>
<evidence type="ECO:0000313" key="1">
    <source>
        <dbReference type="EMBL" id="SNR14749.1"/>
    </source>
</evidence>
<evidence type="ECO:0000313" key="2">
    <source>
        <dbReference type="Proteomes" id="UP000215214"/>
    </source>
</evidence>
<proteinExistence type="predicted"/>
<sequence>MGIFDFFKKKSNEKNNENPIDEAQKEFIEKSTNNAERLISSFNERLDNGLDYSESSLTVLDDEILSLFSENKDDMDSGMLEDIIAQAGSYIFEVARRNYGGKYYWYDQLNQPILVTGQPNFEISILAFEKVKQRIENGNEDNIPFFFAGYSERVKKGTRGDKALIT</sequence>
<keyword evidence="2" id="KW-1185">Reference proteome</keyword>
<dbReference type="KEGG" id="tje:TJEJU_0988"/>
<dbReference type="OrthoDB" id="8850210at2"/>
<name>A0A238U6B1_9FLAO</name>
<organism evidence="1 2">
    <name type="scientific">Tenacibaculum jejuense</name>
    <dbReference type="NCBI Taxonomy" id="584609"/>
    <lineage>
        <taxon>Bacteria</taxon>
        <taxon>Pseudomonadati</taxon>
        <taxon>Bacteroidota</taxon>
        <taxon>Flavobacteriia</taxon>
        <taxon>Flavobacteriales</taxon>
        <taxon>Flavobacteriaceae</taxon>
        <taxon>Tenacibaculum</taxon>
    </lineage>
</organism>
<protein>
    <submittedName>
        <fullName evidence="1">Uncharacterized protein</fullName>
    </submittedName>
</protein>
<accession>A0A238U6B1</accession>
<dbReference type="EMBL" id="LT899436">
    <property type="protein sequence ID" value="SNR14749.1"/>
    <property type="molecule type" value="Genomic_DNA"/>
</dbReference>
<gene>
    <name evidence="1" type="ORF">TJEJU_0988</name>
</gene>
<reference evidence="1 2" key="1">
    <citation type="submission" date="2017-07" db="EMBL/GenBank/DDBJ databases">
        <authorList>
            <person name="Sun Z.S."/>
            <person name="Albrecht U."/>
            <person name="Echele G."/>
            <person name="Lee C.C."/>
        </authorList>
    </citation>
    <scope>NUCLEOTIDE SEQUENCE [LARGE SCALE GENOMIC DNA]</scope>
    <source>
        <strain evidence="2">type strain: KCTC 22618</strain>
    </source>
</reference>